<proteinExistence type="predicted"/>
<dbReference type="PRINTS" id="PR00120">
    <property type="entry name" value="HATPASE"/>
</dbReference>
<dbReference type="Gene3D" id="3.40.1110.10">
    <property type="entry name" value="Calcium-transporting ATPase, cytoplasmic domain N"/>
    <property type="match status" value="1"/>
</dbReference>
<comment type="subcellular location">
    <subcellularLocation>
        <location evidence="1">Membrane</location>
    </subcellularLocation>
</comment>
<sequence>MAGIEGGSSHPIAQSIINNSKEKNVTPINFDSVEVVSGQGVVGMNQGVKYSLISQKAYGQPINIEILPGATISILTKDGDAIGAVSLGDELKATSSELIKVLKSKGITPIMATGDNENAAKGVAEVLGIEYRANQSPQDKYALVESLKNKGKTVIMVGDGVNDAPSLALADVGVAIGAGTQVAIDSADVVLTQSEPGDIESFIELSFRTNRKMNQNLAWGAGYNFIAIPIAAGLLSPIGITISPAVGAILMSLSTIIVAINAMTLKLEISNHF</sequence>
<dbReference type="SUPFAM" id="SSF56784">
    <property type="entry name" value="HAD-like"/>
    <property type="match status" value="1"/>
</dbReference>
<evidence type="ECO:0000256" key="1">
    <source>
        <dbReference type="ARBA" id="ARBA00004370"/>
    </source>
</evidence>
<keyword evidence="2 6" id="KW-0812">Transmembrane</keyword>
<gene>
    <name evidence="7" type="primary">copB_10</name>
    <name evidence="7" type="ORF">SDC9_99551</name>
</gene>
<dbReference type="GO" id="GO:0016020">
    <property type="term" value="C:membrane"/>
    <property type="evidence" value="ECO:0007669"/>
    <property type="project" value="UniProtKB-SubCell"/>
</dbReference>
<evidence type="ECO:0000313" key="7">
    <source>
        <dbReference type="EMBL" id="MPM52788.1"/>
    </source>
</evidence>
<dbReference type="EMBL" id="VSSQ01014025">
    <property type="protein sequence ID" value="MPM52788.1"/>
    <property type="molecule type" value="Genomic_DNA"/>
</dbReference>
<dbReference type="GO" id="GO:0043682">
    <property type="term" value="F:P-type divalent copper transporter activity"/>
    <property type="evidence" value="ECO:0007669"/>
    <property type="project" value="TreeGrafter"/>
</dbReference>
<dbReference type="PANTHER" id="PTHR43520">
    <property type="entry name" value="ATP7, ISOFORM B"/>
    <property type="match status" value="1"/>
</dbReference>
<dbReference type="Pfam" id="PF00702">
    <property type="entry name" value="Hydrolase"/>
    <property type="match status" value="1"/>
</dbReference>
<dbReference type="GO" id="GO:0055070">
    <property type="term" value="P:copper ion homeostasis"/>
    <property type="evidence" value="ECO:0007669"/>
    <property type="project" value="TreeGrafter"/>
</dbReference>
<keyword evidence="3" id="KW-1278">Translocase</keyword>
<evidence type="ECO:0000256" key="4">
    <source>
        <dbReference type="ARBA" id="ARBA00022989"/>
    </source>
</evidence>
<name>A0A645AJ80_9ZZZZ</name>
<dbReference type="GO" id="GO:0005524">
    <property type="term" value="F:ATP binding"/>
    <property type="evidence" value="ECO:0007669"/>
    <property type="project" value="InterPro"/>
</dbReference>
<dbReference type="Gene3D" id="3.40.50.1000">
    <property type="entry name" value="HAD superfamily/HAD-like"/>
    <property type="match status" value="1"/>
</dbReference>
<evidence type="ECO:0000256" key="5">
    <source>
        <dbReference type="ARBA" id="ARBA00023136"/>
    </source>
</evidence>
<evidence type="ECO:0000256" key="2">
    <source>
        <dbReference type="ARBA" id="ARBA00022692"/>
    </source>
</evidence>
<feature type="transmembrane region" description="Helical" evidence="6">
    <location>
        <begin position="217"/>
        <end position="240"/>
    </location>
</feature>
<protein>
    <submittedName>
        <fullName evidence="7">Copper-exporting P-type ATPase B</fullName>
    </submittedName>
</protein>
<dbReference type="InterPro" id="IPR001757">
    <property type="entry name" value="P_typ_ATPase"/>
</dbReference>
<reference evidence="7" key="1">
    <citation type="submission" date="2019-08" db="EMBL/GenBank/DDBJ databases">
        <authorList>
            <person name="Kucharzyk K."/>
            <person name="Murdoch R.W."/>
            <person name="Higgins S."/>
            <person name="Loffler F."/>
        </authorList>
    </citation>
    <scope>NUCLEOTIDE SEQUENCE</scope>
</reference>
<dbReference type="GO" id="GO:0005507">
    <property type="term" value="F:copper ion binding"/>
    <property type="evidence" value="ECO:0007669"/>
    <property type="project" value="TreeGrafter"/>
</dbReference>
<accession>A0A645AJ80</accession>
<dbReference type="AlphaFoldDB" id="A0A645AJ80"/>
<dbReference type="PRINTS" id="PR00119">
    <property type="entry name" value="CATATPASE"/>
</dbReference>
<dbReference type="PANTHER" id="PTHR43520:SF8">
    <property type="entry name" value="P-TYPE CU(+) TRANSPORTER"/>
    <property type="match status" value="1"/>
</dbReference>
<feature type="transmembrane region" description="Helical" evidence="6">
    <location>
        <begin position="246"/>
        <end position="265"/>
    </location>
</feature>
<keyword evidence="4 6" id="KW-1133">Transmembrane helix</keyword>
<dbReference type="InterPro" id="IPR023214">
    <property type="entry name" value="HAD_sf"/>
</dbReference>
<keyword evidence="5 6" id="KW-0472">Membrane</keyword>
<comment type="caution">
    <text evidence="7">The sequence shown here is derived from an EMBL/GenBank/DDBJ whole genome shotgun (WGS) entry which is preliminary data.</text>
</comment>
<dbReference type="GO" id="GO:0016887">
    <property type="term" value="F:ATP hydrolysis activity"/>
    <property type="evidence" value="ECO:0007669"/>
    <property type="project" value="InterPro"/>
</dbReference>
<dbReference type="NCBIfam" id="TIGR01494">
    <property type="entry name" value="ATPase_P-type"/>
    <property type="match status" value="1"/>
</dbReference>
<evidence type="ECO:0000256" key="6">
    <source>
        <dbReference type="SAM" id="Phobius"/>
    </source>
</evidence>
<evidence type="ECO:0000256" key="3">
    <source>
        <dbReference type="ARBA" id="ARBA00022967"/>
    </source>
</evidence>
<dbReference type="InterPro" id="IPR036412">
    <property type="entry name" value="HAD-like_sf"/>
</dbReference>
<organism evidence="7">
    <name type="scientific">bioreactor metagenome</name>
    <dbReference type="NCBI Taxonomy" id="1076179"/>
    <lineage>
        <taxon>unclassified sequences</taxon>
        <taxon>metagenomes</taxon>
        <taxon>ecological metagenomes</taxon>
    </lineage>
</organism>
<dbReference type="InterPro" id="IPR023299">
    <property type="entry name" value="ATPase_P-typ_cyto_dom_N"/>
</dbReference>